<gene>
    <name evidence="7" type="primary">zgc:158398</name>
</gene>
<keyword evidence="8" id="KW-1185">Reference proteome</keyword>
<dbReference type="OMA" id="TCYSLNF"/>
<comment type="subcellular location">
    <subcellularLocation>
        <location evidence="1">Membrane</location>
    </subcellularLocation>
</comment>
<proteinExistence type="predicted"/>
<dbReference type="Pfam" id="PF14940">
    <property type="entry name" value="TMEM219"/>
    <property type="match status" value="1"/>
</dbReference>
<reference evidence="7" key="1">
    <citation type="submission" date="2021-04" db="EMBL/GenBank/DDBJ databases">
        <authorList>
            <consortium name="Wellcome Sanger Institute Data Sharing"/>
        </authorList>
    </citation>
    <scope>NUCLEOTIDE SEQUENCE [LARGE SCALE GENOMIC DNA]</scope>
</reference>
<evidence type="ECO:0000256" key="2">
    <source>
        <dbReference type="ARBA" id="ARBA00022692"/>
    </source>
</evidence>
<feature type="domain" description="TMEM248/TMEM219" evidence="6">
    <location>
        <begin position="6"/>
        <end position="214"/>
    </location>
</feature>
<organism evidence="7 8">
    <name type="scientific">Echeneis naucrates</name>
    <name type="common">Live sharksucker</name>
    <dbReference type="NCBI Taxonomy" id="173247"/>
    <lineage>
        <taxon>Eukaryota</taxon>
        <taxon>Metazoa</taxon>
        <taxon>Chordata</taxon>
        <taxon>Craniata</taxon>
        <taxon>Vertebrata</taxon>
        <taxon>Euteleostomi</taxon>
        <taxon>Actinopterygii</taxon>
        <taxon>Neopterygii</taxon>
        <taxon>Teleostei</taxon>
        <taxon>Neoteleostei</taxon>
        <taxon>Acanthomorphata</taxon>
        <taxon>Carangaria</taxon>
        <taxon>Carangiformes</taxon>
        <taxon>Echeneidae</taxon>
        <taxon>Echeneis</taxon>
    </lineage>
</organism>
<dbReference type="PANTHER" id="PTHR16002:SF6">
    <property type="entry name" value="INSULIN-LIKE GROWTH FACTOR-BINDING PROTEIN 3 RECEPTOR"/>
    <property type="match status" value="1"/>
</dbReference>
<dbReference type="InterPro" id="IPR039493">
    <property type="entry name" value="TMEM248/TMEM219"/>
</dbReference>
<evidence type="ECO:0000256" key="3">
    <source>
        <dbReference type="ARBA" id="ARBA00022989"/>
    </source>
</evidence>
<accession>A0A665X9E3</accession>
<keyword evidence="3 5" id="KW-1133">Transmembrane helix</keyword>
<evidence type="ECO:0000256" key="4">
    <source>
        <dbReference type="ARBA" id="ARBA00023136"/>
    </source>
</evidence>
<dbReference type="PANTHER" id="PTHR16002">
    <property type="entry name" value="TRANSMEMBRANE PROTEIN 248-LIKE"/>
    <property type="match status" value="1"/>
</dbReference>
<feature type="transmembrane region" description="Helical" evidence="5">
    <location>
        <begin position="227"/>
        <end position="247"/>
    </location>
</feature>
<dbReference type="InterPro" id="IPR039587">
    <property type="entry name" value="TMEM248/TMEM219_dom"/>
</dbReference>
<evidence type="ECO:0000256" key="5">
    <source>
        <dbReference type="SAM" id="Phobius"/>
    </source>
</evidence>
<evidence type="ECO:0000256" key="1">
    <source>
        <dbReference type="ARBA" id="ARBA00004370"/>
    </source>
</evidence>
<feature type="transmembrane region" description="Helical" evidence="5">
    <location>
        <begin position="16"/>
        <end position="38"/>
    </location>
</feature>
<dbReference type="GO" id="GO:0016020">
    <property type="term" value="C:membrane"/>
    <property type="evidence" value="ECO:0007669"/>
    <property type="project" value="UniProtKB-SubCell"/>
</dbReference>
<keyword evidence="4 5" id="KW-0472">Membrane</keyword>
<evidence type="ECO:0000259" key="6">
    <source>
        <dbReference type="Pfam" id="PF14940"/>
    </source>
</evidence>
<dbReference type="Proteomes" id="UP000472264">
    <property type="component" value="Chromosome 9"/>
</dbReference>
<dbReference type="InParanoid" id="A0A665X9E3"/>
<reference evidence="7" key="2">
    <citation type="submission" date="2025-08" db="UniProtKB">
        <authorList>
            <consortium name="Ensembl"/>
        </authorList>
    </citation>
    <scope>IDENTIFICATION</scope>
</reference>
<dbReference type="AlphaFoldDB" id="A0A665X9E3"/>
<sequence>MGVTNLREYISHNPPAVTFFLCLMTLAISFIGLSFYSYSHILPNPDTSKDWNHILSSLSQFQLCTMDNTNSSELVSPVPSRLVEQEKDRETLVSSPETSTVTHLHLKVPLAVTASSGSFNYLSLQTTMEAKQLNLGDKEIVNITIEFQHGNSTYSCLTIRAPQHLLPMRLLPPKCPTVERNTSPILVEARNQLPSTSETCYSLHSTYEPTLTVMLTKEEQSVAVQHLLEVSVCLLGVCFLLCLSAGLTRSFSRNYHWNGLELQNDQLIDN</sequence>
<protein>
    <submittedName>
        <fullName evidence="7">Transmembrane protein 248-like</fullName>
    </submittedName>
</protein>
<reference evidence="7" key="3">
    <citation type="submission" date="2025-09" db="UniProtKB">
        <authorList>
            <consortium name="Ensembl"/>
        </authorList>
    </citation>
    <scope>IDENTIFICATION</scope>
</reference>
<name>A0A665X9E3_ECHNA</name>
<evidence type="ECO:0000313" key="7">
    <source>
        <dbReference type="Ensembl" id="ENSENLP00000052589.1"/>
    </source>
</evidence>
<dbReference type="Ensembl" id="ENSENLT00000053858.1">
    <property type="protein sequence ID" value="ENSENLP00000052589.1"/>
    <property type="gene ID" value="ENSENLG00000021989.1"/>
</dbReference>
<keyword evidence="2 5" id="KW-0812">Transmembrane</keyword>
<evidence type="ECO:0000313" key="8">
    <source>
        <dbReference type="Proteomes" id="UP000472264"/>
    </source>
</evidence>